<sequence length="301" mass="33835">MEFIDYYKILEIDKKATQAQIKKAYRKLARKLHPDLNPNDKTAQEKFQRVNEANEVLSDPEKRKKYDQYGKDWQHADAFEEAKKNQRSSSTGNRRSYSSAGGSNEDFSDFFESMFGGAGGGFSGGGRQRSTQYKGQDLNATLKLNLLDVLEDQKQTLDLGAKKIRITIPAGVEDGQTIKISGYGGEGANGGPKGDLYLTFEINNNTNFQRVKNDLYKNESISLYDAILGSSIEVETLTGKVKLKVKPETQNDTKVKLKGKGMPVYKKKGVHGDLYITYKVTMPTKLSEKEKELFKQLSELR</sequence>
<dbReference type="InterPro" id="IPR036869">
    <property type="entry name" value="J_dom_sf"/>
</dbReference>
<feature type="domain" description="J" evidence="7">
    <location>
        <begin position="5"/>
        <end position="70"/>
    </location>
</feature>
<dbReference type="OrthoDB" id="9779889at2"/>
<proteinExistence type="predicted"/>
<dbReference type="Gene3D" id="1.10.287.110">
    <property type="entry name" value="DnaJ domain"/>
    <property type="match status" value="1"/>
</dbReference>
<dbReference type="PROSITE" id="PS50076">
    <property type="entry name" value="DNAJ_2"/>
    <property type="match status" value="1"/>
</dbReference>
<feature type="region of interest" description="Disordered" evidence="6">
    <location>
        <begin position="80"/>
        <end position="101"/>
    </location>
</feature>
<dbReference type="GO" id="GO:0051082">
    <property type="term" value="F:unfolded protein binding"/>
    <property type="evidence" value="ECO:0007669"/>
    <property type="project" value="InterPro"/>
</dbReference>
<dbReference type="Proteomes" id="UP000184314">
    <property type="component" value="Unassembled WGS sequence"/>
</dbReference>
<dbReference type="GO" id="GO:0003677">
    <property type="term" value="F:DNA binding"/>
    <property type="evidence" value="ECO:0007669"/>
    <property type="project" value="UniProtKB-KW"/>
</dbReference>
<evidence type="ECO:0000259" key="7">
    <source>
        <dbReference type="PROSITE" id="PS50076"/>
    </source>
</evidence>
<dbReference type="InterPro" id="IPR001623">
    <property type="entry name" value="DnaJ_domain"/>
</dbReference>
<dbReference type="PRINTS" id="PR00625">
    <property type="entry name" value="JDOMAIN"/>
</dbReference>
<dbReference type="STRING" id="228958.SAMN04488007_2163"/>
<dbReference type="PANTHER" id="PTHR43096">
    <property type="entry name" value="DNAJ HOMOLOG 1, MITOCHONDRIAL-RELATED"/>
    <property type="match status" value="1"/>
</dbReference>
<dbReference type="FunFam" id="2.60.260.20:FF:000005">
    <property type="entry name" value="Chaperone protein dnaJ 1, mitochondrial"/>
    <property type="match status" value="1"/>
</dbReference>
<dbReference type="InterPro" id="IPR002939">
    <property type="entry name" value="DnaJ_C"/>
</dbReference>
<evidence type="ECO:0000256" key="2">
    <source>
        <dbReference type="ARBA" id="ARBA00022737"/>
    </source>
</evidence>
<dbReference type="GO" id="GO:0008270">
    <property type="term" value="F:zinc ion binding"/>
    <property type="evidence" value="ECO:0007669"/>
    <property type="project" value="UniProtKB-KW"/>
</dbReference>
<dbReference type="SMART" id="SM00271">
    <property type="entry name" value="DnaJ"/>
    <property type="match status" value="1"/>
</dbReference>
<dbReference type="InterPro" id="IPR018253">
    <property type="entry name" value="DnaJ_domain_CS"/>
</dbReference>
<dbReference type="PROSITE" id="PS00636">
    <property type="entry name" value="DNAJ_1"/>
    <property type="match status" value="1"/>
</dbReference>
<evidence type="ECO:0000256" key="4">
    <source>
        <dbReference type="ARBA" id="ARBA00022833"/>
    </source>
</evidence>
<keyword evidence="1" id="KW-0479">Metal-binding</keyword>
<organism evidence="8 9">
    <name type="scientific">Maribacter aquivivus</name>
    <dbReference type="NCBI Taxonomy" id="228958"/>
    <lineage>
        <taxon>Bacteria</taxon>
        <taxon>Pseudomonadati</taxon>
        <taxon>Bacteroidota</taxon>
        <taxon>Flavobacteriia</taxon>
        <taxon>Flavobacteriales</taxon>
        <taxon>Flavobacteriaceae</taxon>
        <taxon>Maribacter</taxon>
    </lineage>
</organism>
<dbReference type="Pfam" id="PF00226">
    <property type="entry name" value="DnaJ"/>
    <property type="match status" value="1"/>
</dbReference>
<keyword evidence="9" id="KW-1185">Reference proteome</keyword>
<evidence type="ECO:0000256" key="5">
    <source>
        <dbReference type="ARBA" id="ARBA00023186"/>
    </source>
</evidence>
<feature type="region of interest" description="Disordered" evidence="6">
    <location>
        <begin position="32"/>
        <end position="65"/>
    </location>
</feature>
<dbReference type="GO" id="GO:0005737">
    <property type="term" value="C:cytoplasm"/>
    <property type="evidence" value="ECO:0007669"/>
    <property type="project" value="TreeGrafter"/>
</dbReference>
<evidence type="ECO:0000313" key="9">
    <source>
        <dbReference type="Proteomes" id="UP000184314"/>
    </source>
</evidence>
<name>A0A1M6Q3D0_9FLAO</name>
<dbReference type="PANTHER" id="PTHR43096:SF52">
    <property type="entry name" value="DNAJ HOMOLOG 1, MITOCHONDRIAL-RELATED"/>
    <property type="match status" value="1"/>
</dbReference>
<reference evidence="9" key="1">
    <citation type="submission" date="2016-11" db="EMBL/GenBank/DDBJ databases">
        <authorList>
            <person name="Varghese N."/>
            <person name="Submissions S."/>
        </authorList>
    </citation>
    <scope>NUCLEOTIDE SEQUENCE [LARGE SCALE GENOMIC DNA]</scope>
    <source>
        <strain evidence="9">DSM 16478</strain>
    </source>
</reference>
<gene>
    <name evidence="8" type="ORF">SAMN04488007_2163</name>
</gene>
<dbReference type="RefSeq" id="WP_073244020.1">
    <property type="nucleotide sequence ID" value="NZ_CANLWT010000006.1"/>
</dbReference>
<evidence type="ECO:0000256" key="1">
    <source>
        <dbReference type="ARBA" id="ARBA00022723"/>
    </source>
</evidence>
<keyword evidence="4" id="KW-0862">Zinc</keyword>
<evidence type="ECO:0000313" key="8">
    <source>
        <dbReference type="EMBL" id="SHK14673.1"/>
    </source>
</evidence>
<keyword evidence="8" id="KW-0238">DNA-binding</keyword>
<dbReference type="AlphaFoldDB" id="A0A1M6Q3D0"/>
<keyword evidence="3" id="KW-0863">Zinc-finger</keyword>
<dbReference type="CDD" id="cd10747">
    <property type="entry name" value="DnaJ_C"/>
    <property type="match status" value="1"/>
</dbReference>
<protein>
    <submittedName>
        <fullName evidence="8">Curved DNA-binding protein</fullName>
    </submittedName>
</protein>
<accession>A0A1M6Q3D0</accession>
<dbReference type="EMBL" id="FQZX01000002">
    <property type="protein sequence ID" value="SHK14673.1"/>
    <property type="molecule type" value="Genomic_DNA"/>
</dbReference>
<dbReference type="InterPro" id="IPR008971">
    <property type="entry name" value="HSP40/DnaJ_pept-bd"/>
</dbReference>
<dbReference type="CDD" id="cd06257">
    <property type="entry name" value="DnaJ"/>
    <property type="match status" value="1"/>
</dbReference>
<evidence type="ECO:0000256" key="3">
    <source>
        <dbReference type="ARBA" id="ARBA00022771"/>
    </source>
</evidence>
<dbReference type="SUPFAM" id="SSF49493">
    <property type="entry name" value="HSP40/DnaJ peptide-binding domain"/>
    <property type="match status" value="2"/>
</dbReference>
<keyword evidence="2" id="KW-0677">Repeat</keyword>
<dbReference type="Gene3D" id="2.60.260.20">
    <property type="entry name" value="Urease metallochaperone UreE, N-terminal domain"/>
    <property type="match status" value="2"/>
</dbReference>
<evidence type="ECO:0000256" key="6">
    <source>
        <dbReference type="SAM" id="MobiDB-lite"/>
    </source>
</evidence>
<dbReference type="SUPFAM" id="SSF46565">
    <property type="entry name" value="Chaperone J-domain"/>
    <property type="match status" value="1"/>
</dbReference>
<dbReference type="GO" id="GO:0042026">
    <property type="term" value="P:protein refolding"/>
    <property type="evidence" value="ECO:0007669"/>
    <property type="project" value="TreeGrafter"/>
</dbReference>
<dbReference type="Pfam" id="PF01556">
    <property type="entry name" value="DnaJ_C"/>
    <property type="match status" value="1"/>
</dbReference>
<feature type="compositionally biased region" description="Low complexity" evidence="6">
    <location>
        <begin position="87"/>
        <end position="99"/>
    </location>
</feature>
<keyword evidence="5" id="KW-0143">Chaperone</keyword>